<evidence type="ECO:0000313" key="1">
    <source>
        <dbReference type="EMBL" id="AZL59870.1"/>
    </source>
</evidence>
<evidence type="ECO:0000313" key="2">
    <source>
        <dbReference type="Proteomes" id="UP000282002"/>
    </source>
</evidence>
<protein>
    <recommendedName>
        <fullName evidence="3">Response regulator</fullName>
    </recommendedName>
</protein>
<organism evidence="1 2">
    <name type="scientific">Tabrizicola piscis</name>
    <dbReference type="NCBI Taxonomy" id="2494374"/>
    <lineage>
        <taxon>Bacteria</taxon>
        <taxon>Pseudomonadati</taxon>
        <taxon>Pseudomonadota</taxon>
        <taxon>Alphaproteobacteria</taxon>
        <taxon>Rhodobacterales</taxon>
        <taxon>Paracoccaceae</taxon>
        <taxon>Tabrizicola</taxon>
    </lineage>
</organism>
<evidence type="ECO:0008006" key="3">
    <source>
        <dbReference type="Google" id="ProtNLM"/>
    </source>
</evidence>
<accession>A0A3S8U8L6</accession>
<reference evidence="1 2" key="1">
    <citation type="submission" date="2018-12" db="EMBL/GenBank/DDBJ databases">
        <title>Complete genome sequencing of Tabrizicola sp. K13M18.</title>
        <authorList>
            <person name="Bae J.-W."/>
        </authorList>
    </citation>
    <scope>NUCLEOTIDE SEQUENCE [LARGE SCALE GENOMIC DNA]</scope>
    <source>
        <strain evidence="1 2">K13M18</strain>
    </source>
</reference>
<dbReference type="KEGG" id="taw:EI545_14105"/>
<dbReference type="OrthoDB" id="7644622at2"/>
<dbReference type="Proteomes" id="UP000282002">
    <property type="component" value="Chromosome"/>
</dbReference>
<gene>
    <name evidence="1" type="ORF">EI545_14105</name>
</gene>
<name>A0A3S8U8L6_9RHOB</name>
<keyword evidence="2" id="KW-1185">Reference proteome</keyword>
<dbReference type="EMBL" id="CP034328">
    <property type="protein sequence ID" value="AZL59870.1"/>
    <property type="molecule type" value="Genomic_DNA"/>
</dbReference>
<dbReference type="RefSeq" id="WP_125326065.1">
    <property type="nucleotide sequence ID" value="NZ_CP034328.1"/>
</dbReference>
<dbReference type="AlphaFoldDB" id="A0A3S8U8L6"/>
<proteinExistence type="predicted"/>
<sequence>MGARVMLLTDRPRGLTACRLASYDCLVETEDEFFAALSSLLDDPMGYDLFVMDCDAFGGVQAAERAIATLIAADAKMRVMLLSSEFDIPAYPLGRRSAVCLPDAVSEAGFRQGFDHVLRDRSAMSMM</sequence>